<dbReference type="Gene3D" id="3.90.640.10">
    <property type="entry name" value="Actin, Chain A, domain 4"/>
    <property type="match status" value="2"/>
</dbReference>
<dbReference type="GO" id="GO:0005524">
    <property type="term" value="F:ATP binding"/>
    <property type="evidence" value="ECO:0007669"/>
    <property type="project" value="UniProtKB-KW"/>
</dbReference>
<dbReference type="Pfam" id="PF00012">
    <property type="entry name" value="HSP70"/>
    <property type="match status" value="2"/>
</dbReference>
<evidence type="ECO:0000313" key="5">
    <source>
        <dbReference type="Proteomes" id="UP000712673"/>
    </source>
</evidence>
<dbReference type="Gene3D" id="3.30.420.40">
    <property type="match status" value="3"/>
</dbReference>
<protein>
    <submittedName>
        <fullName evidence="4">Hsp70 family protein</fullName>
    </submittedName>
</protein>
<evidence type="ECO:0000313" key="4">
    <source>
        <dbReference type="EMBL" id="MBM3222572.1"/>
    </source>
</evidence>
<proteinExistence type="inferred from homology"/>
<keyword evidence="2" id="KW-0547">Nucleotide-binding</keyword>
<dbReference type="InterPro" id="IPR013126">
    <property type="entry name" value="Hsp_70_fam"/>
</dbReference>
<dbReference type="PANTHER" id="PTHR19375">
    <property type="entry name" value="HEAT SHOCK PROTEIN 70KDA"/>
    <property type="match status" value="1"/>
</dbReference>
<dbReference type="PROSITE" id="PS01036">
    <property type="entry name" value="HSP70_3"/>
    <property type="match status" value="1"/>
</dbReference>
<keyword evidence="3" id="KW-0067">ATP-binding</keyword>
<name>A0A937VX73_UNCTE</name>
<dbReference type="GO" id="GO:0140662">
    <property type="term" value="F:ATP-dependent protein folding chaperone"/>
    <property type="evidence" value="ECO:0007669"/>
    <property type="project" value="InterPro"/>
</dbReference>
<dbReference type="CDD" id="cd10231">
    <property type="entry name" value="ASKHA_NBD_HSP70_YegD-like"/>
    <property type="match status" value="1"/>
</dbReference>
<evidence type="ECO:0000256" key="1">
    <source>
        <dbReference type="ARBA" id="ARBA00007381"/>
    </source>
</evidence>
<dbReference type="EMBL" id="VGLS01000032">
    <property type="protein sequence ID" value="MBM3222572.1"/>
    <property type="molecule type" value="Genomic_DNA"/>
</dbReference>
<organism evidence="4 5">
    <name type="scientific">Tectimicrobiota bacterium</name>
    <dbReference type="NCBI Taxonomy" id="2528274"/>
    <lineage>
        <taxon>Bacteria</taxon>
        <taxon>Pseudomonadati</taxon>
        <taxon>Nitrospinota/Tectimicrobiota group</taxon>
        <taxon>Candidatus Tectimicrobiota</taxon>
    </lineage>
</organism>
<dbReference type="AlphaFoldDB" id="A0A937VX73"/>
<evidence type="ECO:0000256" key="3">
    <source>
        <dbReference type="ARBA" id="ARBA00022840"/>
    </source>
</evidence>
<sequence>MCVTQHAPSIPSVGLDFGTTNSALAIKRADGTVELASFLDHGQMTNTFRSVLYFSHPEEDEPEGPPVVAGPDAIRHYLRADPKGRFMQSIKSFLASKLFERTRVYTRSYTLEDLIAILLRALRTAAEAQFGDLGTAVVVGRPVHFAGADAAEEETLALRRLRTALQASGFKDVTFEFEPVAAAYAYGTQLDHSEVVLIADCGGGTSDLSLLRLAPARNATTPGPCEVLGNDGVAMGGDVLDSQLVRHLIAPQFGLGAQYRAAEKLLPIPNWLYTQLERWDHVWFLHTRSTLELLQTIQRSATHPEHIAQFLHVITHELGYPLSRAVEETKFALTEHDVSRLEFLSPPVALHEPVTRPAFEAWIDSVLQALDACVDRLLTQCQMAPAAVDRVFLTGGTSFVPAIRQLFARKFDATRLRSGGELTSVARGLALRAYQQ</sequence>
<comment type="similarity">
    <text evidence="1">Belongs to the heat shock protein 70 family.</text>
</comment>
<gene>
    <name evidence="4" type="ORF">FJZ47_02030</name>
</gene>
<dbReference type="Proteomes" id="UP000712673">
    <property type="component" value="Unassembled WGS sequence"/>
</dbReference>
<dbReference type="SUPFAM" id="SSF53067">
    <property type="entry name" value="Actin-like ATPase domain"/>
    <property type="match status" value="2"/>
</dbReference>
<dbReference type="InterPro" id="IPR043129">
    <property type="entry name" value="ATPase_NBD"/>
</dbReference>
<dbReference type="InterPro" id="IPR042054">
    <property type="entry name" value="YegD-like"/>
</dbReference>
<accession>A0A937VX73</accession>
<evidence type="ECO:0000256" key="2">
    <source>
        <dbReference type="ARBA" id="ARBA00022741"/>
    </source>
</evidence>
<reference evidence="4" key="1">
    <citation type="submission" date="2019-03" db="EMBL/GenBank/DDBJ databases">
        <title>Lake Tanganyika Metagenome-Assembled Genomes (MAGs).</title>
        <authorList>
            <person name="Tran P."/>
        </authorList>
    </citation>
    <scope>NUCLEOTIDE SEQUENCE</scope>
    <source>
        <strain evidence="4">K_DeepCast_65m_m2_066</strain>
    </source>
</reference>
<comment type="caution">
    <text evidence="4">The sequence shown here is derived from an EMBL/GenBank/DDBJ whole genome shotgun (WGS) entry which is preliminary data.</text>
</comment>
<dbReference type="InterPro" id="IPR018181">
    <property type="entry name" value="Heat_shock_70_CS"/>
</dbReference>